<proteinExistence type="predicted"/>
<reference evidence="1" key="1">
    <citation type="submission" date="2021-05" db="EMBL/GenBank/DDBJ databases">
        <authorList>
            <person name="Scholz U."/>
            <person name="Mascher M."/>
            <person name="Fiebig A."/>
        </authorList>
    </citation>
    <scope>NUCLEOTIDE SEQUENCE [LARGE SCALE GENOMIC DNA]</scope>
</reference>
<dbReference type="EnsemblPlants" id="AVESA.00010b.r2.5CG0881250.1">
    <property type="protein sequence ID" value="AVESA.00010b.r2.5CG0881250.1.CDS"/>
    <property type="gene ID" value="AVESA.00010b.r2.5CG0881250"/>
</dbReference>
<sequence length="518" mass="58131">MEHPTLVGDTLDHVRKQDDDSQGGDVTRSMDDLPEDICRRIHALMPLRDAARVSCASHTFLRSWRCYPNISLSQETLGLNGDTIEKGEMTRQLVSKVDHILKKHSGVGMKKLRLELIHCHKIDSFYINRWLHIAVTAGIEQLDIFLPHIHAEPFNFPCSLLFDGSDSPIRYLHIAICAFRPTAGLGSWRSLTGLYLTNVLIADDELECLLSSCSALECLRLLNCREIVTLKIPCVLKRLSFLIVSVCRNLQVIDSSAPNISTFHFSGSLVLISFRSAMQVKHVKMECLEFSQSNIVWHAPTKLLSYAPNVETLTISSRNEMISTPMLPRKFLHLKYLHICLFEDEAISPAYDYLSLVSFLEASPCLETFILEVRQPDMKHDSVIGDSSHLRQPQHRHEGLKSVAIVGFCSTKSLIELTCHIIESATSLEHLTLDTSHGCQSSRGCTIDEARRLYYTGSGTFKLARPGICLPMGRDILMEVPRAVLAIRTHIEGKVPPGVVFQVLEPCVRCHDAELLDA</sequence>
<organism evidence="1 2">
    <name type="scientific">Avena sativa</name>
    <name type="common">Oat</name>
    <dbReference type="NCBI Taxonomy" id="4498"/>
    <lineage>
        <taxon>Eukaryota</taxon>
        <taxon>Viridiplantae</taxon>
        <taxon>Streptophyta</taxon>
        <taxon>Embryophyta</taxon>
        <taxon>Tracheophyta</taxon>
        <taxon>Spermatophyta</taxon>
        <taxon>Magnoliopsida</taxon>
        <taxon>Liliopsida</taxon>
        <taxon>Poales</taxon>
        <taxon>Poaceae</taxon>
        <taxon>BOP clade</taxon>
        <taxon>Pooideae</taxon>
        <taxon>Poodae</taxon>
        <taxon>Poeae</taxon>
        <taxon>Poeae Chloroplast Group 1 (Aveneae type)</taxon>
        <taxon>Aveninae</taxon>
        <taxon>Avena</taxon>
    </lineage>
</organism>
<protein>
    <submittedName>
        <fullName evidence="1">Uncharacterized protein</fullName>
    </submittedName>
</protein>
<keyword evidence="2" id="KW-1185">Reference proteome</keyword>
<dbReference type="Proteomes" id="UP001732700">
    <property type="component" value="Chromosome 5C"/>
</dbReference>
<name>A0ACD5Y096_AVESA</name>
<accession>A0ACD5Y096</accession>
<evidence type="ECO:0000313" key="1">
    <source>
        <dbReference type="EnsemblPlants" id="AVESA.00010b.r2.5CG0881250.1.CDS"/>
    </source>
</evidence>
<evidence type="ECO:0000313" key="2">
    <source>
        <dbReference type="Proteomes" id="UP001732700"/>
    </source>
</evidence>
<reference evidence="1" key="2">
    <citation type="submission" date="2025-09" db="UniProtKB">
        <authorList>
            <consortium name="EnsemblPlants"/>
        </authorList>
    </citation>
    <scope>IDENTIFICATION</scope>
</reference>